<dbReference type="Proteomes" id="UP000294752">
    <property type="component" value="Unassembled WGS sequence"/>
</dbReference>
<keyword evidence="2" id="KW-1185">Reference proteome</keyword>
<proteinExistence type="predicted"/>
<dbReference type="EMBL" id="SNZV01000008">
    <property type="protein sequence ID" value="TDS11028.1"/>
    <property type="molecule type" value="Genomic_DNA"/>
</dbReference>
<comment type="caution">
    <text evidence="1">The sequence shown here is derived from an EMBL/GenBank/DDBJ whole genome shotgun (WGS) entry which is preliminary data.</text>
</comment>
<evidence type="ECO:0000313" key="2">
    <source>
        <dbReference type="Proteomes" id="UP000294752"/>
    </source>
</evidence>
<dbReference type="AlphaFoldDB" id="A0A4R7CTJ1"/>
<accession>A0A4R7CTJ1</accession>
<sequence>MPLCVDHVYYADGYGAKIQKLGEKQDTVCL</sequence>
<gene>
    <name evidence="1" type="ORF">B0I21_10886</name>
</gene>
<name>A0A4R7CTJ1_9SPHI</name>
<evidence type="ECO:0000313" key="1">
    <source>
        <dbReference type="EMBL" id="TDS11028.1"/>
    </source>
</evidence>
<protein>
    <submittedName>
        <fullName evidence="1">Uncharacterized protein</fullName>
    </submittedName>
</protein>
<reference evidence="1 2" key="1">
    <citation type="submission" date="2019-03" db="EMBL/GenBank/DDBJ databases">
        <title>Genomic Encyclopedia of Type Strains, Phase III (KMG-III): the genomes of soil and plant-associated and newly described type strains.</title>
        <authorList>
            <person name="Whitman W."/>
        </authorList>
    </citation>
    <scope>NUCLEOTIDE SEQUENCE [LARGE SCALE GENOMIC DNA]</scope>
    <source>
        <strain evidence="1 2">CGMCC 1.12801</strain>
    </source>
</reference>
<organism evidence="1 2">
    <name type="scientific">Sphingobacterium paludis</name>
    <dbReference type="NCBI Taxonomy" id="1476465"/>
    <lineage>
        <taxon>Bacteria</taxon>
        <taxon>Pseudomonadati</taxon>
        <taxon>Bacteroidota</taxon>
        <taxon>Sphingobacteriia</taxon>
        <taxon>Sphingobacteriales</taxon>
        <taxon>Sphingobacteriaceae</taxon>
        <taxon>Sphingobacterium</taxon>
    </lineage>
</organism>